<keyword evidence="1" id="KW-0596">Phosphopantetheine</keyword>
<dbReference type="Pfam" id="PF02801">
    <property type="entry name" value="Ketoacyl-synt_C"/>
    <property type="match status" value="1"/>
</dbReference>
<dbReference type="Pfam" id="PF08241">
    <property type="entry name" value="Methyltransf_11"/>
    <property type="match status" value="1"/>
</dbReference>
<proteinExistence type="inferred from homology"/>
<dbReference type="SMART" id="SM00822">
    <property type="entry name" value="PKS_KR"/>
    <property type="match status" value="1"/>
</dbReference>
<dbReference type="SUPFAM" id="SSF55048">
    <property type="entry name" value="Probable ACP-binding domain of malonyl-CoA ACP transacylase"/>
    <property type="match status" value="1"/>
</dbReference>
<evidence type="ECO:0000256" key="9">
    <source>
        <dbReference type="SAM" id="MobiDB-lite"/>
    </source>
</evidence>
<feature type="domain" description="Carrier" evidence="10">
    <location>
        <begin position="3499"/>
        <end position="3575"/>
    </location>
</feature>
<evidence type="ECO:0000313" key="14">
    <source>
        <dbReference type="Proteomes" id="UP000184546"/>
    </source>
</evidence>
<dbReference type="GeneID" id="30973624"/>
<dbReference type="PROSITE" id="PS52019">
    <property type="entry name" value="PKS_MFAS_DH"/>
    <property type="match status" value="1"/>
</dbReference>
<evidence type="ECO:0000259" key="11">
    <source>
        <dbReference type="PROSITE" id="PS52004"/>
    </source>
</evidence>
<dbReference type="GO" id="GO:0008757">
    <property type="term" value="F:S-adenosylmethionine-dependent methyltransferase activity"/>
    <property type="evidence" value="ECO:0007669"/>
    <property type="project" value="InterPro"/>
</dbReference>
<dbReference type="Pfam" id="PF08659">
    <property type="entry name" value="KR"/>
    <property type="match status" value="1"/>
</dbReference>
<gene>
    <name evidence="13" type="ORF">ASPACDRAFT_31401</name>
</gene>
<dbReference type="PROSITE" id="PS00455">
    <property type="entry name" value="AMP_BINDING"/>
    <property type="match status" value="1"/>
</dbReference>
<dbReference type="InterPro" id="IPR050091">
    <property type="entry name" value="PKS_NRPS_Biosynth_Enz"/>
</dbReference>
<dbReference type="InterPro" id="IPR036736">
    <property type="entry name" value="ACP-like_sf"/>
</dbReference>
<dbReference type="GO" id="GO:0044550">
    <property type="term" value="P:secondary metabolite biosynthetic process"/>
    <property type="evidence" value="ECO:0007669"/>
    <property type="project" value="UniProtKB-ARBA"/>
</dbReference>
<reference evidence="14" key="1">
    <citation type="journal article" date="2017" name="Genome Biol.">
        <title>Comparative genomics reveals high biological diversity and specific adaptations in the industrially and medically important fungal genus Aspergillus.</title>
        <authorList>
            <person name="de Vries R.P."/>
            <person name="Riley R."/>
            <person name="Wiebenga A."/>
            <person name="Aguilar-Osorio G."/>
            <person name="Amillis S."/>
            <person name="Uchima C.A."/>
            <person name="Anderluh G."/>
            <person name="Asadollahi M."/>
            <person name="Askin M."/>
            <person name="Barry K."/>
            <person name="Battaglia E."/>
            <person name="Bayram O."/>
            <person name="Benocci T."/>
            <person name="Braus-Stromeyer S.A."/>
            <person name="Caldana C."/>
            <person name="Canovas D."/>
            <person name="Cerqueira G.C."/>
            <person name="Chen F."/>
            <person name="Chen W."/>
            <person name="Choi C."/>
            <person name="Clum A."/>
            <person name="Dos Santos R.A."/>
            <person name="Damasio A.R."/>
            <person name="Diallinas G."/>
            <person name="Emri T."/>
            <person name="Fekete E."/>
            <person name="Flipphi M."/>
            <person name="Freyberg S."/>
            <person name="Gallo A."/>
            <person name="Gournas C."/>
            <person name="Habgood R."/>
            <person name="Hainaut M."/>
            <person name="Harispe M.L."/>
            <person name="Henrissat B."/>
            <person name="Hilden K.S."/>
            <person name="Hope R."/>
            <person name="Hossain A."/>
            <person name="Karabika E."/>
            <person name="Karaffa L."/>
            <person name="Karanyi Z."/>
            <person name="Krasevec N."/>
            <person name="Kuo A."/>
            <person name="Kusch H."/>
            <person name="LaButti K."/>
            <person name="Lagendijk E.L."/>
            <person name="Lapidus A."/>
            <person name="Levasseur A."/>
            <person name="Lindquist E."/>
            <person name="Lipzen A."/>
            <person name="Logrieco A.F."/>
            <person name="MacCabe A."/>
            <person name="Maekelae M.R."/>
            <person name="Malavazi I."/>
            <person name="Melin P."/>
            <person name="Meyer V."/>
            <person name="Mielnichuk N."/>
            <person name="Miskei M."/>
            <person name="Molnar A.P."/>
            <person name="Mule G."/>
            <person name="Ngan C.Y."/>
            <person name="Orejas M."/>
            <person name="Orosz E."/>
            <person name="Ouedraogo J.P."/>
            <person name="Overkamp K.M."/>
            <person name="Park H.-S."/>
            <person name="Perrone G."/>
            <person name="Piumi F."/>
            <person name="Punt P.J."/>
            <person name="Ram A.F."/>
            <person name="Ramon A."/>
            <person name="Rauscher S."/>
            <person name="Record E."/>
            <person name="Riano-Pachon D.M."/>
            <person name="Robert V."/>
            <person name="Roehrig J."/>
            <person name="Ruller R."/>
            <person name="Salamov A."/>
            <person name="Salih N.S."/>
            <person name="Samson R.A."/>
            <person name="Sandor E."/>
            <person name="Sanguinetti M."/>
            <person name="Schuetze T."/>
            <person name="Sepcic K."/>
            <person name="Shelest E."/>
            <person name="Sherlock G."/>
            <person name="Sophianopoulou V."/>
            <person name="Squina F.M."/>
            <person name="Sun H."/>
            <person name="Susca A."/>
            <person name="Todd R.B."/>
            <person name="Tsang A."/>
            <person name="Unkles S.E."/>
            <person name="van de Wiele N."/>
            <person name="van Rossen-Uffink D."/>
            <person name="Oliveira J.V."/>
            <person name="Vesth T.C."/>
            <person name="Visser J."/>
            <person name="Yu J.-H."/>
            <person name="Zhou M."/>
            <person name="Andersen M.R."/>
            <person name="Archer D.B."/>
            <person name="Baker S.E."/>
            <person name="Benoit I."/>
            <person name="Brakhage A.A."/>
            <person name="Braus G.H."/>
            <person name="Fischer R."/>
            <person name="Frisvad J.C."/>
            <person name="Goldman G.H."/>
            <person name="Houbraken J."/>
            <person name="Oakley B."/>
            <person name="Pocsi I."/>
            <person name="Scazzocchio C."/>
            <person name="Seiboth B."/>
            <person name="vanKuyk P.A."/>
            <person name="Wortman J."/>
            <person name="Dyer P.S."/>
            <person name="Grigoriev I.V."/>
        </authorList>
    </citation>
    <scope>NUCLEOTIDE SEQUENCE [LARGE SCALE GENOMIC DNA]</scope>
    <source>
        <strain evidence="14">ATCC 16872 / CBS 172.66 / WB 5094</strain>
    </source>
</reference>
<dbReference type="Proteomes" id="UP000184546">
    <property type="component" value="Unassembled WGS sequence"/>
</dbReference>
<keyword evidence="14" id="KW-1185">Reference proteome</keyword>
<dbReference type="InterPro" id="IPR057326">
    <property type="entry name" value="KR_dom"/>
</dbReference>
<dbReference type="InterPro" id="IPR042104">
    <property type="entry name" value="PKS_dehydratase_sf"/>
</dbReference>
<dbReference type="STRING" id="690307.A0A1L9WQ96"/>
<dbReference type="Pfam" id="PF00668">
    <property type="entry name" value="Condensation"/>
    <property type="match status" value="1"/>
</dbReference>
<dbReference type="PANTHER" id="PTHR43775:SF20">
    <property type="entry name" value="HYBRID PKS-NRPS SYNTHETASE APDA"/>
    <property type="match status" value="1"/>
</dbReference>
<feature type="domain" description="Ketosynthase family 3 (KS3)" evidence="11">
    <location>
        <begin position="2"/>
        <end position="436"/>
    </location>
</feature>
<evidence type="ECO:0000313" key="13">
    <source>
        <dbReference type="EMBL" id="OJJ98353.1"/>
    </source>
</evidence>
<dbReference type="InterPro" id="IPR014043">
    <property type="entry name" value="Acyl_transferase_dom"/>
</dbReference>
<dbReference type="InterPro" id="IPR001227">
    <property type="entry name" value="Ac_transferase_dom_sf"/>
</dbReference>
<dbReference type="InterPro" id="IPR020807">
    <property type="entry name" value="PKS_DH"/>
</dbReference>
<dbReference type="PANTHER" id="PTHR43775">
    <property type="entry name" value="FATTY ACID SYNTHASE"/>
    <property type="match status" value="1"/>
</dbReference>
<dbReference type="Gene3D" id="3.30.559.30">
    <property type="entry name" value="Nonribosomal peptide synthetase, condensation domain"/>
    <property type="match status" value="1"/>
</dbReference>
<dbReference type="Gene3D" id="3.40.50.12780">
    <property type="entry name" value="N-terminal domain of ligase-like"/>
    <property type="match status" value="1"/>
</dbReference>
<dbReference type="SMART" id="SM00825">
    <property type="entry name" value="PKS_KS"/>
    <property type="match status" value="1"/>
</dbReference>
<dbReference type="Pfam" id="PF00698">
    <property type="entry name" value="Acyl_transf_1"/>
    <property type="match status" value="1"/>
</dbReference>
<feature type="region of interest" description="Disordered" evidence="9">
    <location>
        <begin position="3845"/>
        <end position="3865"/>
    </location>
</feature>
<organism evidence="13 14">
    <name type="scientific">Aspergillus aculeatus (strain ATCC 16872 / CBS 172.66 / WB 5094)</name>
    <dbReference type="NCBI Taxonomy" id="690307"/>
    <lineage>
        <taxon>Eukaryota</taxon>
        <taxon>Fungi</taxon>
        <taxon>Dikarya</taxon>
        <taxon>Ascomycota</taxon>
        <taxon>Pezizomycotina</taxon>
        <taxon>Eurotiomycetes</taxon>
        <taxon>Eurotiomycetidae</taxon>
        <taxon>Eurotiales</taxon>
        <taxon>Aspergillaceae</taxon>
        <taxon>Aspergillus</taxon>
        <taxon>Aspergillus subgen. Circumdati</taxon>
    </lineage>
</organism>
<dbReference type="InterPro" id="IPR013216">
    <property type="entry name" value="Methyltransf_11"/>
</dbReference>
<evidence type="ECO:0000256" key="7">
    <source>
        <dbReference type="ARBA" id="ARBA00029443"/>
    </source>
</evidence>
<evidence type="ECO:0000256" key="2">
    <source>
        <dbReference type="ARBA" id="ARBA00022553"/>
    </source>
</evidence>
<accession>A0A1L9WQ96</accession>
<dbReference type="Gene3D" id="3.10.129.110">
    <property type="entry name" value="Polyketide synthase dehydratase"/>
    <property type="match status" value="1"/>
</dbReference>
<name>A0A1L9WQ96_ASPA1</name>
<dbReference type="InterPro" id="IPR032821">
    <property type="entry name" value="PKS_assoc"/>
</dbReference>
<feature type="region of interest" description="N-terminal hotdog fold" evidence="8">
    <location>
        <begin position="945"/>
        <end position="1082"/>
    </location>
</feature>
<keyword evidence="3" id="KW-0436">Ligase</keyword>
<dbReference type="InterPro" id="IPR014030">
    <property type="entry name" value="Ketoacyl_synth_N"/>
</dbReference>
<feature type="domain" description="PKS/mFAS DH" evidence="12">
    <location>
        <begin position="945"/>
        <end position="1247"/>
    </location>
</feature>
<dbReference type="SMART" id="SM00823">
    <property type="entry name" value="PKS_PP"/>
    <property type="match status" value="1"/>
</dbReference>
<dbReference type="OMA" id="TEISACT"/>
<dbReference type="Pfam" id="PF00109">
    <property type="entry name" value="ketoacyl-synt"/>
    <property type="match status" value="1"/>
</dbReference>
<dbReference type="Pfam" id="PF00550">
    <property type="entry name" value="PP-binding"/>
    <property type="match status" value="2"/>
</dbReference>
<dbReference type="EMBL" id="KV878980">
    <property type="protein sequence ID" value="OJJ98353.1"/>
    <property type="molecule type" value="Genomic_DNA"/>
</dbReference>
<dbReference type="InterPro" id="IPR020806">
    <property type="entry name" value="PKS_PP-bd"/>
</dbReference>
<keyword evidence="5" id="KW-0677">Repeat</keyword>
<dbReference type="InterPro" id="IPR049900">
    <property type="entry name" value="PKS_mFAS_DH"/>
</dbReference>
<dbReference type="GO" id="GO:0004315">
    <property type="term" value="F:3-oxoacyl-[acyl-carrier-protein] synthase activity"/>
    <property type="evidence" value="ECO:0007669"/>
    <property type="project" value="InterPro"/>
</dbReference>
<dbReference type="InterPro" id="IPR001242">
    <property type="entry name" value="Condensation_dom"/>
</dbReference>
<dbReference type="Gene3D" id="3.40.50.720">
    <property type="entry name" value="NAD(P)-binding Rossmann-like Domain"/>
    <property type="match status" value="2"/>
</dbReference>
<feature type="domain" description="Carrier" evidence="10">
    <location>
        <begin position="2387"/>
        <end position="2464"/>
    </location>
</feature>
<dbReference type="InterPro" id="IPR016035">
    <property type="entry name" value="Acyl_Trfase/lysoPLipase"/>
</dbReference>
<dbReference type="SMART" id="SM00826">
    <property type="entry name" value="PKS_DH"/>
    <property type="match status" value="1"/>
</dbReference>
<dbReference type="GO" id="GO:0016874">
    <property type="term" value="F:ligase activity"/>
    <property type="evidence" value="ECO:0007669"/>
    <property type="project" value="UniProtKB-KW"/>
</dbReference>
<dbReference type="PROSITE" id="PS00606">
    <property type="entry name" value="KS3_1"/>
    <property type="match status" value="1"/>
</dbReference>
<comment type="similarity">
    <text evidence="7">In the C-terminal section; belongs to the NRP synthetase family.</text>
</comment>
<evidence type="ECO:0008006" key="15">
    <source>
        <dbReference type="Google" id="ProtNLM"/>
    </source>
</evidence>
<dbReference type="GO" id="GO:0031177">
    <property type="term" value="F:phosphopantetheine binding"/>
    <property type="evidence" value="ECO:0007669"/>
    <property type="project" value="InterPro"/>
</dbReference>
<dbReference type="InterPro" id="IPR014031">
    <property type="entry name" value="Ketoacyl_synth_C"/>
</dbReference>
<comment type="caution">
    <text evidence="8">Lacks conserved residue(s) required for the propagation of feature annotation.</text>
</comment>
<dbReference type="GO" id="GO:0006633">
    <property type="term" value="P:fatty acid biosynthetic process"/>
    <property type="evidence" value="ECO:0007669"/>
    <property type="project" value="InterPro"/>
</dbReference>
<dbReference type="InterPro" id="IPR013968">
    <property type="entry name" value="PKS_KR"/>
</dbReference>
<evidence type="ECO:0000256" key="5">
    <source>
        <dbReference type="ARBA" id="ARBA00022737"/>
    </source>
</evidence>
<dbReference type="InterPro" id="IPR042099">
    <property type="entry name" value="ANL_N_sf"/>
</dbReference>
<dbReference type="OrthoDB" id="329835at2759"/>
<dbReference type="InterPro" id="IPR020841">
    <property type="entry name" value="PKS_Beta-ketoAc_synthase_dom"/>
</dbReference>
<dbReference type="InterPro" id="IPR029063">
    <property type="entry name" value="SAM-dependent_MTases_sf"/>
</dbReference>
<evidence type="ECO:0000256" key="4">
    <source>
        <dbReference type="ARBA" id="ARBA00022679"/>
    </source>
</evidence>
<dbReference type="Gene3D" id="3.30.300.30">
    <property type="match status" value="1"/>
</dbReference>
<dbReference type="SUPFAM" id="SSF56801">
    <property type="entry name" value="Acetyl-CoA synthetase-like"/>
    <property type="match status" value="1"/>
</dbReference>
<keyword evidence="4" id="KW-0808">Transferase</keyword>
<dbReference type="PROSITE" id="PS50075">
    <property type="entry name" value="CARRIER"/>
    <property type="match status" value="2"/>
</dbReference>
<dbReference type="Pfam" id="PF16197">
    <property type="entry name" value="KAsynt_C_assoc"/>
    <property type="match status" value="1"/>
</dbReference>
<dbReference type="CDD" id="cd19532">
    <property type="entry name" value="C_PKS-NRPS"/>
    <property type="match status" value="1"/>
</dbReference>
<evidence type="ECO:0000259" key="12">
    <source>
        <dbReference type="PROSITE" id="PS52019"/>
    </source>
</evidence>
<feature type="region of interest" description="C-terminal hotdog fold" evidence="8">
    <location>
        <begin position="1097"/>
        <end position="1247"/>
    </location>
</feature>
<dbReference type="SUPFAM" id="SSF52777">
    <property type="entry name" value="CoA-dependent acyltransferases"/>
    <property type="match status" value="2"/>
</dbReference>
<dbReference type="Pfam" id="PF07993">
    <property type="entry name" value="NAD_binding_4"/>
    <property type="match status" value="1"/>
</dbReference>
<dbReference type="Gene3D" id="3.40.47.10">
    <property type="match status" value="1"/>
</dbReference>
<evidence type="ECO:0000259" key="10">
    <source>
        <dbReference type="PROSITE" id="PS50075"/>
    </source>
</evidence>
<keyword evidence="6" id="KW-0511">Multifunctional enzyme</keyword>
<dbReference type="Gene3D" id="1.10.1200.10">
    <property type="entry name" value="ACP-like"/>
    <property type="match status" value="2"/>
</dbReference>
<keyword evidence="2" id="KW-0597">Phosphoprotein</keyword>
<dbReference type="RefSeq" id="XP_020054693.1">
    <property type="nucleotide sequence ID" value="XM_020199810.1"/>
</dbReference>
<dbReference type="CDD" id="cd02440">
    <property type="entry name" value="AdoMet_MTases"/>
    <property type="match status" value="1"/>
</dbReference>
<dbReference type="GO" id="GO:0004312">
    <property type="term" value="F:fatty acid synthase activity"/>
    <property type="evidence" value="ECO:0007669"/>
    <property type="project" value="TreeGrafter"/>
</dbReference>
<dbReference type="CDD" id="cd00833">
    <property type="entry name" value="PKS"/>
    <property type="match status" value="1"/>
</dbReference>
<dbReference type="InterPro" id="IPR045851">
    <property type="entry name" value="AMP-bd_C_sf"/>
</dbReference>
<dbReference type="InterPro" id="IPR016039">
    <property type="entry name" value="Thiolase-like"/>
</dbReference>
<dbReference type="Gene3D" id="3.40.50.150">
    <property type="entry name" value="Vaccinia Virus protein VP39"/>
    <property type="match status" value="1"/>
</dbReference>
<dbReference type="InterPro" id="IPR018201">
    <property type="entry name" value="Ketoacyl_synth_AS"/>
</dbReference>
<dbReference type="SUPFAM" id="SSF47336">
    <property type="entry name" value="ACP-like"/>
    <property type="match status" value="2"/>
</dbReference>
<dbReference type="InterPro" id="IPR036291">
    <property type="entry name" value="NAD(P)-bd_dom_sf"/>
</dbReference>
<dbReference type="SUPFAM" id="SSF53901">
    <property type="entry name" value="Thiolase-like"/>
    <property type="match status" value="1"/>
</dbReference>
<evidence type="ECO:0000256" key="1">
    <source>
        <dbReference type="ARBA" id="ARBA00022450"/>
    </source>
</evidence>
<evidence type="ECO:0000256" key="6">
    <source>
        <dbReference type="ARBA" id="ARBA00023268"/>
    </source>
</evidence>
<dbReference type="CDD" id="cd05930">
    <property type="entry name" value="A_NRPS"/>
    <property type="match status" value="1"/>
</dbReference>
<dbReference type="SUPFAM" id="SSF53335">
    <property type="entry name" value="S-adenosyl-L-methionine-dependent methyltransferases"/>
    <property type="match status" value="1"/>
</dbReference>
<dbReference type="InterPro" id="IPR049551">
    <property type="entry name" value="PKS_DH_C"/>
</dbReference>
<dbReference type="InterPro" id="IPR009081">
    <property type="entry name" value="PP-bd_ACP"/>
</dbReference>
<dbReference type="PROSITE" id="PS52004">
    <property type="entry name" value="KS3_2"/>
    <property type="match status" value="1"/>
</dbReference>
<sequence length="3936" mass="435445">MKEPIAIVGSSCRFPGGVTSTAELWELLYNPRDVLTDFPSHKLNLSGVYHPDPDHLGSTNVPNRAYLLHTDHRHFDAAFFGISPSEAECMDPQQRVLLETTYEALEAAGYTLQQMQGSSTAVFVGVMTSDYHDIQMRDLDSAGRWNATGTAPSLLSNRLTYFFDLKGPSITINTACSSSLVALHYAVQSLRNQEAELAIVAGVNLILDVGTYVSESKLHMLSPTCRCRMWDEAADGYARGEGCASVILKPLNHAIADGDTIAGIVRETLINSDGRSPGITMPSVEAQASLIRQTYLNTGLDPVRDRCQLFECHGTGTPAGDPVEAQAIQRVFFPKDSTFNAADKLHVGSIKTLVGHLEGCAGLAGLLKAVECIKNRTITANLLFDKLNPRIEPFYNHIEVPTQNLRWPSLVPNNPLRASVNSFGFGGTNAHAIIESYTPLTDVSSQRDDVLESANRDLLVGPFVFSAKTRFSLMQNLQLTANYVRSHPSTSLNDLAWVLSCKRTFLPLRTSFSANSRDELLGMIERTVKMKESDLEADLNRSARMSPKEKSAILGIFTGQGAQWAAMGRDLVQSCPIFRDSIEKCQRALEGLPDGPSWSLQNELTADEPFSRVAEAELSQPLTTAIEIAICDLLSAAGIQLDVVVGHSSGEIAATYAAGILSAEDAIKIAYYRGYHARQESTRCSSRPGAMMAASLSYTEATQFCTQPLFRGRIVVAASNSPTSVTLSGDRDAIFEAKVQFDNRNTFSRILRVDVAYHSHHMRACADAYLTSLKACNIRGRSPREGCNWTSSVKENDFSLDTDMSALSGQYWVDNMVQPVLFSQALELSFQRNSLPDLCIEVGPHPALKAPVMETIKRVTDKETPYVSMLRRAVADVKAASLAVGLVWELLGPHRVDLGGYRRSFELPKPKLLSELPNYCWDHRREHWRESRMSRNYRLQGPDSQQSLGQRIYDCLSRETQWRKILRLEEIQWLQDYKYHGEPLLCAGLFISRALEAATSFVNHSPVSLVEIRDLELTMPLKLERHDSEIECVSKIRVSSGVSKSYSESVIDLDFACDASTDCDAKLQSLCTARVILHLGRAHTDELPERSPRQPCLTQVDPDVLYELLEHRGLVCEGPFRAIKTLRRTLNHASVCACWPKDTTSPSSLLVAAFETAFQTLITAFNSPLVRTNCSFYLPSRINRLAVNQDLVHRVLCDAADLDIDGFIISSDPCKIEGDFSIFDCQGNSIAQADGVLLRSTSEHRSLCQNSLFSRIVWERDPFTCFGLIDEHQPKDEEEILAISTERIALFYAQKSLSEIDPREVATFKAHHRHLYNELDQAVRAVKKDPQSTLLQIEWLGDSDTIVKSLTERFSGRAEVNMLQCVGSHLASFLRGHKAPSLGHSHLNRLFLEGLAFSSTHKQLCDTVKRIVHKHPHMHILEFGAGSRPMSMASKTVGDACASYCYTCISQELVDAARSACNDCTDKISFKVADLRGDLTQQGFGHANYDLVITTLLHFATPDIEPSLKEIRRLLKPGGYIVLMEITGQMVMSLLICMGMFPEWWHGNEPRQLSWKGVSPMEIDRHLRAAEFSGIDTVTQDMPDGTASYLSVVVSQAVNTTMDMLREPIRFVDRLPLPQKVMLVGGKTWVESRLIQGLTRDFAQCGVAVSLMEDIDDFDPVTIEDGLPVISAIEIEKTLPLSEVTPRKLLSVHRLFERSKSVLWLSSAPYSGHSFHSITLGLGTVVMSQHLDARLQFLAVTEPGAISSNVVLEAFLRLLWSRLPQIAGKKMLWTHEPEIRFDGRSYFIPRLVRDGKRDKGHRTQLLRLTEEVYPDQVPVELRLTSSETGTVRIQRLLKLPSRGAETITIKTQYSIPLFSQGSKRRFMWLGATQDKSTTVMGIGEHNSSVIRVRPDEIYVLDKKDEITPAALQAISSFLIADLISSAVQHPGSVLIYEPNVILAAALQASPRWRRREVYFVTSTRRDQVGSRWIGLHPQATRRMIQQALPTGISYLVDLATGWSGTLRSNVHSLYSNISLDSMCIVGAKSAECRELLTRAYADAKAHPLNLSSFAQRTYALNEVINMPESAYTHPTIIDWTKSTKVSIPAEGPCSPDIFSPKKSYLMVEMIAPLGLSLISWMVRHGARTFVITSRTGQVDREWVENISKFGICVKSMTMNVSQKESLSLVYDRISATMPPIGGVAYGAMSLSAEVFEDEAVDDLNIAFDMKIKGSCYLDQLFSKPTLEFFVLFSSLGGVKGIPEQPYQNAATHFMCDLVQKRRAKGLAASIIQMGMVVDVGICAGQTRRELDHLICQGYLALSERDIHHAFAEAVTASDAKSKDGAEIIIGFSSVTRRRDDQDIPPWCSNPVFSHFTSSEMIHEKQKEPVATNVTIKERLSESRCGAEARDLMLSFLSRRLQSVLQLDAESMRTDVPLLDLGCDSLVAVEIGSWLKKEIGVEIPAIDVLYNTAVGVCTDVVALSLGQKLRDHENDQSMQTAISIMTSSDQCLSSRDRVSSATSESSTAACSTSKAEPDLVLTRDFTRVELMSPYQSLIWFAGHYMKDPTQYNVVISYKVDGSFQLERFKRALEQTVSRHESLRTSFFKDHVSGELVQGILGRARPFFHHVKTSDPEIISEEFKKAALHNWSLEEGETFRVTVVSVKPGRHTVIFSYHHIIMAGVSWSTFLREVKAFYEMRPPTFNATKYIDYSVMQNQAIQSGAFSKDIEYWKRRLSPLPDVMPLLGLAKVKYRTATDNYKAHTTTRTIGRELAESVRNSSQRLRGTAFHYYLATLQILFAKLLNIESMCIGMSDANRKHEQYLNTVGYFVNLLPLQFRIVQDDSFASVFQRTSRDVLSALSHSSMPSNLVVDHLDIPRTSTHTPLFQVAINYRVGEITEMSVEDFKLTYERSVMGNAPYDMSFHITPTALGTCILDVTCRDYLYSPEAAGLVLDMYINLLAEFASNSSLSVQQCALFSSNSDETHLSVRRGTRIRHRWPETLSARFRTILQSCADRTAVIEEKERYTYSCLDTRMGFIANALTERRITPGTKVAVLCQPSLDSVASLLAILLTGAVYVPLDLSSPMSRHSAIIEASGTDVILCSATTLNSASTLGVATIINVSAAQEHSDPTTDFNRDGTSPSVLLYTSGSTGKPKGVLLSQVGFINYLAAKAEELHLDYNVTVLQQSSLGFDMGLAQTLNAIMNGGKLVIVPQAARGDPIEVAKLIRREKVTFTLATPSEYMVILQHGCKYLEDYTSWRHACLGGEPFTDQLKREFVQLGHRCPVVQDSYGVTEISACTTFETMNVSQLKEARSVGKPIPNTSIYILGDDDNLVGIGVPGEICIGGAGIALGYLDEEQTRLKFVEDRFASEEDIARGWTRMYHTGDKGRMLQDGSLILLGRMDGNTEIKLRGLRIDLDDVGATLVNCSSGMISAAVVCVKGDGDSKYLVAYVAIAPGRTSTDSDLQRLATSLPLPQYMCPALVVRLDNLPRTANGKVDRKAIEALPASSANGPSQENRRLTLGEGELKLLWRGILPDKPQIQPESDFFMLGGNSLLLIKLQGAIRTSIGVHITLRELYAASTLSSMALKVASRKAETPMATINWYEETAVPEAILQETSSRSEPRRSRESAGIEIILTGATGFLGRTILRALLQKSEVNKIHCLAVEKGQDDVLPSSSSVGVYYGSLLDPTLGLSTAESDTLQSCVDVIIHAGAHGHCLNTYRSLRTPNLRSTHFLAGFACRARIPLHYVSSPRVILQSGQTSLGPISVASYPPLASGSEGFTATKWASEAFLEHLADRTGLSVYIHRPCTPIGDNAPDQDALNSLLHFSDRLSATPRLTNMGGFLDFQKVEIIAERIASEVTSSVSDSTSPSSSSSSSSVHFRHHTGNVRIPVKSFKGYMEKVHGRPFAELGLTEWSAKALELGMEPLIPAFLDAVAESSETMYFPFLGEESDG</sequence>
<dbReference type="SUPFAM" id="SSF51735">
    <property type="entry name" value="NAD(P)-binding Rossmann-fold domains"/>
    <property type="match status" value="2"/>
</dbReference>
<dbReference type="SUPFAM" id="SSF52151">
    <property type="entry name" value="FabD/lysophospholipase-like"/>
    <property type="match status" value="1"/>
</dbReference>
<evidence type="ECO:0000256" key="3">
    <source>
        <dbReference type="ARBA" id="ARBA00022598"/>
    </source>
</evidence>
<dbReference type="Pfam" id="PF14765">
    <property type="entry name" value="PS-DH"/>
    <property type="match status" value="1"/>
</dbReference>
<dbReference type="InterPro" id="IPR013120">
    <property type="entry name" value="FAR_NAD-bd"/>
</dbReference>
<dbReference type="Gene3D" id="3.40.366.10">
    <property type="entry name" value="Malonyl-Coenzyme A Acyl Carrier Protein, domain 2"/>
    <property type="match status" value="1"/>
</dbReference>
<feature type="compositionally biased region" description="Low complexity" evidence="9">
    <location>
        <begin position="3845"/>
        <end position="3862"/>
    </location>
</feature>
<dbReference type="InterPro" id="IPR016036">
    <property type="entry name" value="Malonyl_transacylase_ACP-bd"/>
</dbReference>
<dbReference type="Gene3D" id="3.30.559.10">
    <property type="entry name" value="Chloramphenicol acetyltransferase-like domain"/>
    <property type="match status" value="1"/>
</dbReference>
<evidence type="ECO:0000256" key="8">
    <source>
        <dbReference type="PROSITE-ProRule" id="PRU01363"/>
    </source>
</evidence>
<dbReference type="Pfam" id="PF00501">
    <property type="entry name" value="AMP-binding"/>
    <property type="match status" value="1"/>
</dbReference>
<dbReference type="InterPro" id="IPR023213">
    <property type="entry name" value="CAT-like_dom_sf"/>
</dbReference>
<dbReference type="VEuPathDB" id="FungiDB:ASPACDRAFT_31401"/>
<protein>
    <recommendedName>
        <fullName evidence="15">Carrier domain-containing protein</fullName>
    </recommendedName>
</protein>
<dbReference type="InterPro" id="IPR020845">
    <property type="entry name" value="AMP-binding_CS"/>
</dbReference>
<dbReference type="SMART" id="SM00827">
    <property type="entry name" value="PKS_AT"/>
    <property type="match status" value="1"/>
</dbReference>
<dbReference type="InterPro" id="IPR000873">
    <property type="entry name" value="AMP-dep_synth/lig_dom"/>
</dbReference>